<sequence>MPRLGSRKSRNGCVQCKARRVKCDESRPCGACTKYRVECSLLSGTTSGRRSNVLPSQARSTSREVSSSTPEPTNWAYTSSPNPSVTGLVFRPEAAPVTPEITHEQWMQDLELMHHFTAHAYLTMPGAEHTRQIWGYAVPQEAFKYPFLMHSVLAFSANHLAHINPPRASHFRLLSSTHQTAALTFLNTALTDLGPTNCHALFAGASLVVMNAFVDASTHDLDALIEIFQLLRGMVFVLHNAESWIESGPFAMIIRPCSDQSKSPPPLLSAFLINIQALACSPPQGSTPNQIACIKAAEGLRQSVQYSIESSPHPAFRAATTWPTTIDAEFLEMLRVRTDPDVQQLFKQYCKILEFASSDFWFLSGWRGISQLL</sequence>
<dbReference type="SMART" id="SM00066">
    <property type="entry name" value="GAL4"/>
    <property type="match status" value="1"/>
</dbReference>
<dbReference type="PANTHER" id="PTHR47784:SF5">
    <property type="entry name" value="STEROL UPTAKE CONTROL PROTEIN 2"/>
    <property type="match status" value="1"/>
</dbReference>
<dbReference type="GeneID" id="54409611"/>
<dbReference type="PROSITE" id="PS50048">
    <property type="entry name" value="ZN2_CY6_FUNGAL_2"/>
    <property type="match status" value="1"/>
</dbReference>
<dbReference type="PROSITE" id="PS00463">
    <property type="entry name" value="ZN2_CY6_FUNGAL_1"/>
    <property type="match status" value="1"/>
</dbReference>
<dbReference type="RefSeq" id="XP_033518598.1">
    <property type="nucleotide sequence ID" value="XM_033669179.1"/>
</dbReference>
<dbReference type="Gene3D" id="4.10.240.10">
    <property type="entry name" value="Zn(2)-C6 fungal-type DNA-binding domain"/>
    <property type="match status" value="1"/>
</dbReference>
<dbReference type="AlphaFoldDB" id="A0A6A5ZYV6"/>
<dbReference type="SUPFAM" id="SSF57701">
    <property type="entry name" value="Zn2/Cys6 DNA-binding domain"/>
    <property type="match status" value="1"/>
</dbReference>
<name>A0A6A5ZYV6_9PLEO</name>
<dbReference type="PANTHER" id="PTHR47784">
    <property type="entry name" value="STEROL UPTAKE CONTROL PROTEIN 2"/>
    <property type="match status" value="1"/>
</dbReference>
<dbReference type="InterPro" id="IPR036864">
    <property type="entry name" value="Zn2-C6_fun-type_DNA-bd_sf"/>
</dbReference>
<protein>
    <recommendedName>
        <fullName evidence="3">Zn(2)-C6 fungal-type domain-containing protein</fullName>
    </recommendedName>
</protein>
<dbReference type="GO" id="GO:0008270">
    <property type="term" value="F:zinc ion binding"/>
    <property type="evidence" value="ECO:0007669"/>
    <property type="project" value="InterPro"/>
</dbReference>
<evidence type="ECO:0000256" key="1">
    <source>
        <dbReference type="ARBA" id="ARBA00023242"/>
    </source>
</evidence>
<accession>A0A6A5ZYV6</accession>
<dbReference type="OrthoDB" id="3546279at2759"/>
<evidence type="ECO:0000259" key="3">
    <source>
        <dbReference type="PROSITE" id="PS50048"/>
    </source>
</evidence>
<organism evidence="4 5">
    <name type="scientific">Dothidotthia symphoricarpi CBS 119687</name>
    <dbReference type="NCBI Taxonomy" id="1392245"/>
    <lineage>
        <taxon>Eukaryota</taxon>
        <taxon>Fungi</taxon>
        <taxon>Dikarya</taxon>
        <taxon>Ascomycota</taxon>
        <taxon>Pezizomycotina</taxon>
        <taxon>Dothideomycetes</taxon>
        <taxon>Pleosporomycetidae</taxon>
        <taxon>Pleosporales</taxon>
        <taxon>Dothidotthiaceae</taxon>
        <taxon>Dothidotthia</taxon>
    </lineage>
</organism>
<keyword evidence="1" id="KW-0539">Nucleus</keyword>
<reference evidence="4" key="1">
    <citation type="journal article" date="2020" name="Stud. Mycol.">
        <title>101 Dothideomycetes genomes: a test case for predicting lifestyles and emergence of pathogens.</title>
        <authorList>
            <person name="Haridas S."/>
            <person name="Albert R."/>
            <person name="Binder M."/>
            <person name="Bloem J."/>
            <person name="Labutti K."/>
            <person name="Salamov A."/>
            <person name="Andreopoulos B."/>
            <person name="Baker S."/>
            <person name="Barry K."/>
            <person name="Bills G."/>
            <person name="Bluhm B."/>
            <person name="Cannon C."/>
            <person name="Castanera R."/>
            <person name="Culley D."/>
            <person name="Daum C."/>
            <person name="Ezra D."/>
            <person name="Gonzalez J."/>
            <person name="Henrissat B."/>
            <person name="Kuo A."/>
            <person name="Liang C."/>
            <person name="Lipzen A."/>
            <person name="Lutzoni F."/>
            <person name="Magnuson J."/>
            <person name="Mondo S."/>
            <person name="Nolan M."/>
            <person name="Ohm R."/>
            <person name="Pangilinan J."/>
            <person name="Park H.-J."/>
            <person name="Ramirez L."/>
            <person name="Alfaro M."/>
            <person name="Sun H."/>
            <person name="Tritt A."/>
            <person name="Yoshinaga Y."/>
            <person name="Zwiers L.-H."/>
            <person name="Turgeon B."/>
            <person name="Goodwin S."/>
            <person name="Spatafora J."/>
            <person name="Crous P."/>
            <person name="Grigoriev I."/>
        </authorList>
    </citation>
    <scope>NUCLEOTIDE SEQUENCE</scope>
    <source>
        <strain evidence="4">CBS 119687</strain>
    </source>
</reference>
<gene>
    <name evidence="4" type="ORF">P153DRAFT_371075</name>
</gene>
<evidence type="ECO:0000313" key="4">
    <source>
        <dbReference type="EMBL" id="KAF2124205.1"/>
    </source>
</evidence>
<evidence type="ECO:0000313" key="5">
    <source>
        <dbReference type="Proteomes" id="UP000799771"/>
    </source>
</evidence>
<dbReference type="Pfam" id="PF11951">
    <property type="entry name" value="Fungal_trans_2"/>
    <property type="match status" value="1"/>
</dbReference>
<feature type="region of interest" description="Disordered" evidence="2">
    <location>
        <begin position="47"/>
        <end position="78"/>
    </location>
</feature>
<dbReference type="GO" id="GO:0001228">
    <property type="term" value="F:DNA-binding transcription activator activity, RNA polymerase II-specific"/>
    <property type="evidence" value="ECO:0007669"/>
    <property type="project" value="TreeGrafter"/>
</dbReference>
<dbReference type="CDD" id="cd00067">
    <property type="entry name" value="GAL4"/>
    <property type="match status" value="1"/>
</dbReference>
<dbReference type="Pfam" id="PF00172">
    <property type="entry name" value="Zn_clus"/>
    <property type="match status" value="1"/>
</dbReference>
<keyword evidence="5" id="KW-1185">Reference proteome</keyword>
<proteinExistence type="predicted"/>
<dbReference type="InterPro" id="IPR053157">
    <property type="entry name" value="Sterol_Uptake_Regulator"/>
</dbReference>
<evidence type="ECO:0000256" key="2">
    <source>
        <dbReference type="SAM" id="MobiDB-lite"/>
    </source>
</evidence>
<dbReference type="EMBL" id="ML977520">
    <property type="protein sequence ID" value="KAF2124205.1"/>
    <property type="molecule type" value="Genomic_DNA"/>
</dbReference>
<dbReference type="InterPro" id="IPR001138">
    <property type="entry name" value="Zn2Cys6_DnaBD"/>
</dbReference>
<dbReference type="Proteomes" id="UP000799771">
    <property type="component" value="Unassembled WGS sequence"/>
</dbReference>
<dbReference type="InterPro" id="IPR021858">
    <property type="entry name" value="Fun_TF"/>
</dbReference>
<feature type="domain" description="Zn(2)-C6 fungal-type" evidence="3">
    <location>
        <begin position="12"/>
        <end position="41"/>
    </location>
</feature>